<dbReference type="AlphaFoldDB" id="A0A7G7GDD1"/>
<evidence type="ECO:0000313" key="2">
    <source>
        <dbReference type="EMBL" id="QNF35165.1"/>
    </source>
</evidence>
<dbReference type="RefSeq" id="WP_185271656.1">
    <property type="nucleotide sequence ID" value="NZ_CP055156.1"/>
</dbReference>
<dbReference type="EMBL" id="CP055156">
    <property type="protein sequence ID" value="QNF35165.1"/>
    <property type="molecule type" value="Genomic_DNA"/>
</dbReference>
<gene>
    <name evidence="2" type="ORF">HUW51_21500</name>
</gene>
<proteinExistence type="predicted"/>
<accession>A0A7G7GDD1</accession>
<name>A0A7G7GDD1_9BACT</name>
<sequence>MMVRVRVLVICIVLCFFKITASWGQVITTSNDTTIVTTTAVLPDSLTGGLFGTLKSWDKPSRAALYSTIIPGAGQFYNKSYWKIPIIYAGGITIGYFFNKWHKNYLLFRSSLNIAKDGDPKTVDVFASRFANEKGVVDEARHIQYLSRGVENYRRYRDYNIIFALLLLGLNVSEAYVDAHLKGFDISDELSYRIEPTIIPGPGFQYAPGIALRFNIKN</sequence>
<protein>
    <recommendedName>
        <fullName evidence="1">DUF5683 domain-containing protein</fullName>
    </recommendedName>
</protein>
<reference evidence="2 3" key="1">
    <citation type="journal article" date="2018" name="Int. J. Syst. Evol. Microbiol.">
        <title>Adhaeribacter swui sp. nov., isolated from wet mud.</title>
        <authorList>
            <person name="Kim D.U."/>
            <person name="Kim K.W."/>
            <person name="Kang M.S."/>
            <person name="Kim J.Y."/>
            <person name="Jang J.H."/>
            <person name="Kim M.K."/>
        </authorList>
    </citation>
    <scope>NUCLEOTIDE SEQUENCE [LARGE SCALE GENOMIC DNA]</scope>
    <source>
        <strain evidence="2 3">KCTC 52873</strain>
    </source>
</reference>
<feature type="domain" description="DUF5683" evidence="1">
    <location>
        <begin position="58"/>
        <end position="215"/>
    </location>
</feature>
<organism evidence="2 3">
    <name type="scientific">Adhaeribacter swui</name>
    <dbReference type="NCBI Taxonomy" id="2086471"/>
    <lineage>
        <taxon>Bacteria</taxon>
        <taxon>Pseudomonadati</taxon>
        <taxon>Bacteroidota</taxon>
        <taxon>Cytophagia</taxon>
        <taxon>Cytophagales</taxon>
        <taxon>Hymenobacteraceae</taxon>
        <taxon>Adhaeribacter</taxon>
    </lineage>
</organism>
<dbReference type="Proteomes" id="UP000515237">
    <property type="component" value="Chromosome"/>
</dbReference>
<evidence type="ECO:0000259" key="1">
    <source>
        <dbReference type="Pfam" id="PF18935"/>
    </source>
</evidence>
<dbReference type="InterPro" id="IPR043738">
    <property type="entry name" value="DUF5683"/>
</dbReference>
<evidence type="ECO:0000313" key="3">
    <source>
        <dbReference type="Proteomes" id="UP000515237"/>
    </source>
</evidence>
<dbReference type="Pfam" id="PF18935">
    <property type="entry name" value="DUF5683"/>
    <property type="match status" value="1"/>
</dbReference>
<keyword evidence="3" id="KW-1185">Reference proteome</keyword>
<dbReference type="KEGG" id="aswu:HUW51_21500"/>